<dbReference type="SUPFAM" id="SSF53067">
    <property type="entry name" value="Actin-like ATPase domain"/>
    <property type="match status" value="2"/>
</dbReference>
<sequence length="266" mass="28991">MIQINWNDPKAHFPGRILALDTSTAAMSIAILEQGQLIQETHIHADRTHSLHLMPMIQELIKSVGMKLSDLSAIAVGVGPGSYTGVRIGVTAAKTLAWTLKVPIIGVSSLEAMALGAAASETSVPKEEPHWIVPLMDARRAQAYTGLYSLNGEQWECLAIDGIRLVERWLAQLAQSVQVERQVKLQTSPVRISFVGEMASFLEILQPFVLLDSSLTQIKDVEISALYIGLLGSLRLAAGKQDDVHQIIPNYTQLTEAEANLLAKSH</sequence>
<organism evidence="2 3">
    <name type="scientific">Paenibacillus psychroresistens</name>
    <dbReference type="NCBI Taxonomy" id="1778678"/>
    <lineage>
        <taxon>Bacteria</taxon>
        <taxon>Bacillati</taxon>
        <taxon>Bacillota</taxon>
        <taxon>Bacilli</taxon>
        <taxon>Bacillales</taxon>
        <taxon>Paenibacillaceae</taxon>
        <taxon>Paenibacillus</taxon>
    </lineage>
</organism>
<dbReference type="NCBIfam" id="TIGR03725">
    <property type="entry name" value="T6A_YeaZ"/>
    <property type="match status" value="1"/>
</dbReference>
<proteinExistence type="predicted"/>
<keyword evidence="2" id="KW-0808">Transferase</keyword>
<protein>
    <submittedName>
        <fullName evidence="2">tRNA (Adenosine(37)-N6)-threonylcarbamoyltransferase complex dimerization subunit type 1 TsaB</fullName>
    </submittedName>
</protein>
<dbReference type="Gene3D" id="3.30.420.40">
    <property type="match status" value="1"/>
</dbReference>
<dbReference type="Pfam" id="PF00814">
    <property type="entry name" value="TsaD"/>
    <property type="match status" value="1"/>
</dbReference>
<reference evidence="3" key="1">
    <citation type="submission" date="2018-11" db="EMBL/GenBank/DDBJ databases">
        <title>Complete genome sequence of Paenibacillus sp. ML311-T8.</title>
        <authorList>
            <person name="Nam Y.-D."/>
            <person name="Kang J."/>
            <person name="Chung W.-H."/>
            <person name="Park Y.S."/>
        </authorList>
    </citation>
    <scope>NUCLEOTIDE SEQUENCE [LARGE SCALE GENOMIC DNA]</scope>
    <source>
        <strain evidence="3">ML311-T8</strain>
    </source>
</reference>
<dbReference type="GO" id="GO:0016740">
    <property type="term" value="F:transferase activity"/>
    <property type="evidence" value="ECO:0007669"/>
    <property type="project" value="UniProtKB-KW"/>
</dbReference>
<evidence type="ECO:0000313" key="3">
    <source>
        <dbReference type="Proteomes" id="UP000426246"/>
    </source>
</evidence>
<feature type="domain" description="Gcp-like" evidence="1">
    <location>
        <begin position="45"/>
        <end position="259"/>
    </location>
</feature>
<dbReference type="EMBL" id="CP034235">
    <property type="protein sequence ID" value="QGQ98512.1"/>
    <property type="molecule type" value="Genomic_DNA"/>
</dbReference>
<dbReference type="InterPro" id="IPR043129">
    <property type="entry name" value="ATPase_NBD"/>
</dbReference>
<dbReference type="InterPro" id="IPR022496">
    <property type="entry name" value="T6A_TsaB"/>
</dbReference>
<dbReference type="KEGG" id="ppsc:EHS13_28350"/>
<name>A0A6B8RS02_9BACL</name>
<evidence type="ECO:0000259" key="1">
    <source>
        <dbReference type="Pfam" id="PF00814"/>
    </source>
</evidence>
<dbReference type="OrthoDB" id="9784166at2"/>
<dbReference type="GO" id="GO:0005829">
    <property type="term" value="C:cytosol"/>
    <property type="evidence" value="ECO:0007669"/>
    <property type="project" value="TreeGrafter"/>
</dbReference>
<dbReference type="AlphaFoldDB" id="A0A6B8RS02"/>
<gene>
    <name evidence="2" type="primary">tsaB</name>
    <name evidence="2" type="ORF">EHS13_28350</name>
</gene>
<dbReference type="CDD" id="cd24032">
    <property type="entry name" value="ASKHA_NBD_TsaB"/>
    <property type="match status" value="1"/>
</dbReference>
<dbReference type="RefSeq" id="WP_155703620.1">
    <property type="nucleotide sequence ID" value="NZ_CP034235.1"/>
</dbReference>
<dbReference type="InterPro" id="IPR000905">
    <property type="entry name" value="Gcp-like_dom"/>
</dbReference>
<dbReference type="GO" id="GO:0002949">
    <property type="term" value="P:tRNA threonylcarbamoyladenosine modification"/>
    <property type="evidence" value="ECO:0007669"/>
    <property type="project" value="InterPro"/>
</dbReference>
<dbReference type="PANTHER" id="PTHR11735">
    <property type="entry name" value="TRNA N6-ADENOSINE THREONYLCARBAMOYLTRANSFERASE"/>
    <property type="match status" value="1"/>
</dbReference>
<evidence type="ECO:0000313" key="2">
    <source>
        <dbReference type="EMBL" id="QGQ98512.1"/>
    </source>
</evidence>
<dbReference type="PANTHER" id="PTHR11735:SF11">
    <property type="entry name" value="TRNA THREONYLCARBAMOYLADENOSINE BIOSYNTHESIS PROTEIN TSAB"/>
    <property type="match status" value="1"/>
</dbReference>
<keyword evidence="3" id="KW-1185">Reference proteome</keyword>
<dbReference type="Proteomes" id="UP000426246">
    <property type="component" value="Chromosome"/>
</dbReference>
<accession>A0A6B8RS02</accession>